<dbReference type="AlphaFoldDB" id="A0A371NDK2"/>
<organism evidence="2 3">
    <name type="scientific">Methanothermobacter defluvii</name>
    <dbReference type="NCBI Taxonomy" id="49339"/>
    <lineage>
        <taxon>Archaea</taxon>
        <taxon>Methanobacteriati</taxon>
        <taxon>Methanobacteriota</taxon>
        <taxon>Methanomada group</taxon>
        <taxon>Methanobacteria</taxon>
        <taxon>Methanobacteriales</taxon>
        <taxon>Methanobacteriaceae</taxon>
        <taxon>Methanothermobacter</taxon>
    </lineage>
</organism>
<name>A0A371NDK2_9EURY</name>
<dbReference type="Proteomes" id="UP000256864">
    <property type="component" value="Unassembled WGS sequence"/>
</dbReference>
<comment type="caution">
    <text evidence="2">The sequence shown here is derived from an EMBL/GenBank/DDBJ whole genome shotgun (WGS) entry which is preliminary data.</text>
</comment>
<proteinExistence type="predicted"/>
<dbReference type="InterPro" id="IPR007160">
    <property type="entry name" value="DUF362"/>
</dbReference>
<gene>
    <name evidence="2" type="ORF">C7452_0608</name>
</gene>
<accession>A0A371NDK2</accession>
<reference evidence="2 3" key="1">
    <citation type="submission" date="2018-07" db="EMBL/GenBank/DDBJ databases">
        <title>Genomic Encyclopedia of Type Strains, Phase IV (KMG-IV): sequencing the most valuable type-strain genomes for metagenomic binning, comparative biology and taxonomic classification.</title>
        <authorList>
            <person name="Goeker M."/>
        </authorList>
    </citation>
    <scope>NUCLEOTIDE SEQUENCE [LARGE SCALE GENOMIC DNA]</scope>
    <source>
        <strain evidence="2 3">DSM 7466</strain>
    </source>
</reference>
<sequence length="272" mass="30359">MKGIAVSECHSYDPEEVRESVTECIELLGGARRFASSGDRVLLKPNMLMAASPDRHVTTHPSVIEAVAEVFLDLGAEVSIGDSPGGSFRNIERFWRATGILDVCRRLDIEPVNFEASGSYIMGSGYPISRPVVDSDLVVNLPKLKTHSMTIFTCAVKNMYGAVPGFRKADYHREHPRPSEFARRLLEIYLLTEPALTWLMGLSGWRETVHRVETPGNLESSWHQRMPLHLTYTSPGCWAWTPSGSLLMRPPGERDSPRILLNLKLQGMNLKG</sequence>
<evidence type="ECO:0000259" key="1">
    <source>
        <dbReference type="Pfam" id="PF04015"/>
    </source>
</evidence>
<evidence type="ECO:0000313" key="2">
    <source>
        <dbReference type="EMBL" id="REE28591.1"/>
    </source>
</evidence>
<dbReference type="EMBL" id="QREL01000001">
    <property type="protein sequence ID" value="REE28591.1"/>
    <property type="molecule type" value="Genomic_DNA"/>
</dbReference>
<protein>
    <submittedName>
        <fullName evidence="2">Uncharacterized protein DUF362</fullName>
    </submittedName>
</protein>
<dbReference type="Pfam" id="PF04015">
    <property type="entry name" value="DUF362"/>
    <property type="match status" value="1"/>
</dbReference>
<keyword evidence="3" id="KW-1185">Reference proteome</keyword>
<feature type="domain" description="DUF362" evidence="1">
    <location>
        <begin position="41"/>
        <end position="205"/>
    </location>
</feature>
<evidence type="ECO:0000313" key="3">
    <source>
        <dbReference type="Proteomes" id="UP000256864"/>
    </source>
</evidence>